<evidence type="ECO:0000259" key="1">
    <source>
        <dbReference type="Pfam" id="PF13280"/>
    </source>
</evidence>
<dbReference type="Pfam" id="PF13625">
    <property type="entry name" value="Helicase_C_3"/>
    <property type="match status" value="1"/>
</dbReference>
<gene>
    <name evidence="3" type="ORF">JL106_03980</name>
</gene>
<keyword evidence="4" id="KW-1185">Reference proteome</keyword>
<reference evidence="3" key="1">
    <citation type="submission" date="2021-01" db="EMBL/GenBank/DDBJ databases">
        <title>YIM 132084 draft genome.</title>
        <authorList>
            <person name="An D."/>
        </authorList>
    </citation>
    <scope>NUCLEOTIDE SEQUENCE</scope>
    <source>
        <strain evidence="3">YIM 132084</strain>
    </source>
</reference>
<dbReference type="EMBL" id="JAERWK010000005">
    <property type="protein sequence ID" value="MBM9466438.1"/>
    <property type="molecule type" value="Genomic_DNA"/>
</dbReference>
<feature type="domain" description="Helicase XPB/Ssl2 N-terminal" evidence="2">
    <location>
        <begin position="471"/>
        <end position="593"/>
    </location>
</feature>
<keyword evidence="3" id="KW-0067">ATP-binding</keyword>
<dbReference type="InterPro" id="IPR026881">
    <property type="entry name" value="WYL_dom"/>
</dbReference>
<sequence>MVSTLEWLRSRDDAALRALLRARPDLLVPTPADLTVLAGRLNTGPSVWRALEQLDRFHLQVVQAAVLAQIPDADPVPRARVADLVGTTVPAEALDAALLHLESVGLVRGTDPVTVPSAVTAALGQYPAGLGPPGPLSAATARRALDSVSAEARSVLERLDRGLPRGSGEFVGAVGAAVDELLAAKLLTRIDPVTVEMPRQTALALRGDTPLGRVDVTVPPGEQRPQRADSIDATAALQSLAAVDQARALVELFGQAPPPLLRSGGLGIRELRRLGRDLGTDDQLTALFVELLAATGMIFVSDAAFQRSNRLPPSWVPTGTADLFLEEDVEDAWVRLATGWLDLRRDAQRVGRRDGPDQSDKNAKVINALTPEAAWARGPGERRFVLRELAALPSGTGLTESSWVDRLAWRAPLRARDGHAALLAGVRAEATALGVIAFDALSTAGRAVLDGDADTARAALTTALPPAGTSFLVQADLTVVAPGRLEREVAAQLARVADVESAGGGTVYRVTAASLRRAFDSGMSAADVQRLFTEHSATGVPQGLSYLIDDVGRSYGVLRLGAASAYLRSDDPALLDQAEAHAAATGVALRRLAPTVAVSPLESHELLAVLRGAGLVAAAEDETGAVVDLRPRPARGSAGLDGITGPKPWREPPVATDEQLQKVVDRMRTADRSGPRLAQQSGEIVDLVRGAAADRRPLWIGYVDTEGSATHRVIDPVAVSGGAVVAFDHLRGAIRTLALHRITDARLAGPDDD</sequence>
<keyword evidence="3" id="KW-0378">Hydrolase</keyword>
<dbReference type="RefSeq" id="WP_205259370.1">
    <property type="nucleotide sequence ID" value="NZ_JAERWK010000005.1"/>
</dbReference>
<evidence type="ECO:0000313" key="4">
    <source>
        <dbReference type="Proteomes" id="UP000663792"/>
    </source>
</evidence>
<dbReference type="GO" id="GO:0004386">
    <property type="term" value="F:helicase activity"/>
    <property type="evidence" value="ECO:0007669"/>
    <property type="project" value="UniProtKB-KW"/>
</dbReference>
<dbReference type="Proteomes" id="UP000663792">
    <property type="component" value="Unassembled WGS sequence"/>
</dbReference>
<feature type="domain" description="WYL" evidence="1">
    <location>
        <begin position="683"/>
        <end position="746"/>
    </location>
</feature>
<accession>A0A938YB86</accession>
<proteinExistence type="predicted"/>
<keyword evidence="3" id="KW-0347">Helicase</keyword>
<evidence type="ECO:0000259" key="2">
    <source>
        <dbReference type="Pfam" id="PF13625"/>
    </source>
</evidence>
<organism evidence="3 4">
    <name type="scientific">Nakamurella leprariae</name>
    <dbReference type="NCBI Taxonomy" id="2803911"/>
    <lineage>
        <taxon>Bacteria</taxon>
        <taxon>Bacillati</taxon>
        <taxon>Actinomycetota</taxon>
        <taxon>Actinomycetes</taxon>
        <taxon>Nakamurellales</taxon>
        <taxon>Nakamurellaceae</taxon>
        <taxon>Nakamurella</taxon>
    </lineage>
</organism>
<evidence type="ECO:0000313" key="3">
    <source>
        <dbReference type="EMBL" id="MBM9466438.1"/>
    </source>
</evidence>
<keyword evidence="3" id="KW-0547">Nucleotide-binding</keyword>
<dbReference type="InterPro" id="IPR032830">
    <property type="entry name" value="XPB/Ssl2_N"/>
</dbReference>
<comment type="caution">
    <text evidence="3">The sequence shown here is derived from an EMBL/GenBank/DDBJ whole genome shotgun (WGS) entry which is preliminary data.</text>
</comment>
<dbReference type="Pfam" id="PF13280">
    <property type="entry name" value="WYL"/>
    <property type="match status" value="1"/>
</dbReference>
<name>A0A938YB86_9ACTN</name>
<dbReference type="AlphaFoldDB" id="A0A938YB86"/>
<protein>
    <submittedName>
        <fullName evidence="3">Helicase C-terminal domain-containing protein</fullName>
    </submittedName>
</protein>